<dbReference type="EMBL" id="CABFNP030000789">
    <property type="protein sequence ID" value="CAI6086661.1"/>
    <property type="molecule type" value="Genomic_DNA"/>
</dbReference>
<dbReference type="AlphaFoldDB" id="A0AA35Q0G4"/>
<reference evidence="2" key="1">
    <citation type="submission" date="2023-01" db="EMBL/GenBank/DDBJ databases">
        <authorList>
            <person name="Piombo E."/>
        </authorList>
    </citation>
    <scope>NUCLEOTIDE SEQUENCE</scope>
</reference>
<gene>
    <name evidence="2" type="ORF">CCHLO57077_00009744</name>
</gene>
<dbReference type="PANTHER" id="PTHR37017:SF13">
    <property type="entry name" value="AB HYDROLASE-1 DOMAIN-CONTAINING PROTEIN"/>
    <property type="match status" value="1"/>
</dbReference>
<evidence type="ECO:0000313" key="2">
    <source>
        <dbReference type="EMBL" id="CAI6086661.1"/>
    </source>
</evidence>
<evidence type="ECO:0000313" key="3">
    <source>
        <dbReference type="Proteomes" id="UP001160390"/>
    </source>
</evidence>
<dbReference type="InterPro" id="IPR029058">
    <property type="entry name" value="AB_hydrolase_fold"/>
</dbReference>
<proteinExistence type="predicted"/>
<keyword evidence="3" id="KW-1185">Reference proteome</keyword>
<organism evidence="2 3">
    <name type="scientific">Clonostachys chloroleuca</name>
    <dbReference type="NCBI Taxonomy" id="1926264"/>
    <lineage>
        <taxon>Eukaryota</taxon>
        <taxon>Fungi</taxon>
        <taxon>Dikarya</taxon>
        <taxon>Ascomycota</taxon>
        <taxon>Pezizomycotina</taxon>
        <taxon>Sordariomycetes</taxon>
        <taxon>Hypocreomycetidae</taxon>
        <taxon>Hypocreales</taxon>
        <taxon>Bionectriaceae</taxon>
        <taxon>Clonostachys</taxon>
    </lineage>
</organism>
<evidence type="ECO:0000259" key="1">
    <source>
        <dbReference type="Pfam" id="PF12697"/>
    </source>
</evidence>
<dbReference type="PANTHER" id="PTHR37017">
    <property type="entry name" value="AB HYDROLASE-1 DOMAIN-CONTAINING PROTEIN-RELATED"/>
    <property type="match status" value="1"/>
</dbReference>
<dbReference type="InterPro" id="IPR052897">
    <property type="entry name" value="Sec-Metab_Biosynth_Hydrolase"/>
</dbReference>
<dbReference type="InterPro" id="IPR000073">
    <property type="entry name" value="AB_hydrolase_1"/>
</dbReference>
<comment type="caution">
    <text evidence="2">The sequence shown here is derived from an EMBL/GenBank/DDBJ whole genome shotgun (WGS) entry which is preliminary data.</text>
</comment>
<feature type="domain" description="AB hydrolase-1" evidence="1">
    <location>
        <begin position="8"/>
        <end position="245"/>
    </location>
</feature>
<dbReference type="Proteomes" id="UP001160390">
    <property type="component" value="Unassembled WGS sequence"/>
</dbReference>
<name>A0AA35Q0G4_9HYPO</name>
<sequence>MSPSKPVIVLVPGAFHGPSSWNALAEGLRKQGYTVLTPPLAVCGEATDAKQLVGTTALDDVRIIHNNILPFLDDGRECVIVSHSYGSLPATLAVEGQTIEERAAKGLSGGIKAMVTIAGFSYPVRGKSIMGDDSEPPIMPYHVLEEEILYLQEPAKPLFYSDLNQEEQDAAWENLSKAQSRASFCHFPQFITSDILITKIYILCEEDKAVIPLHQEAFAKIGQYHKVVRLQSGHSPFLSMPAQVLKVIIDVVQL</sequence>
<dbReference type="Pfam" id="PF12697">
    <property type="entry name" value="Abhydrolase_6"/>
    <property type="match status" value="1"/>
</dbReference>
<dbReference type="Gene3D" id="3.40.50.1820">
    <property type="entry name" value="alpha/beta hydrolase"/>
    <property type="match status" value="1"/>
</dbReference>
<dbReference type="SUPFAM" id="SSF53474">
    <property type="entry name" value="alpha/beta-Hydrolases"/>
    <property type="match status" value="1"/>
</dbReference>
<protein>
    <recommendedName>
        <fullName evidence="1">AB hydrolase-1 domain-containing protein</fullName>
    </recommendedName>
</protein>
<accession>A0AA35Q0G4</accession>